<keyword evidence="1" id="KW-0732">Signal</keyword>
<protein>
    <recommendedName>
        <fullName evidence="4">Secreted protein</fullName>
    </recommendedName>
</protein>
<feature type="chain" id="PRO_5003654500" description="Secreted protein" evidence="1">
    <location>
        <begin position="25"/>
        <end position="402"/>
    </location>
</feature>
<accession>I1YII6</accession>
<evidence type="ECO:0000313" key="2">
    <source>
        <dbReference type="EMBL" id="AFJ02729.1"/>
    </source>
</evidence>
<dbReference type="PATRIC" id="fig|754477.3.peg.1559"/>
<evidence type="ECO:0008006" key="4">
    <source>
        <dbReference type="Google" id="ProtNLM"/>
    </source>
</evidence>
<evidence type="ECO:0000256" key="1">
    <source>
        <dbReference type="SAM" id="SignalP"/>
    </source>
</evidence>
<organism evidence="2 3">
    <name type="scientific">Methylophaga frappieri (strain ATCC BAA-2434 / DSM 25690 / JAM7)</name>
    <dbReference type="NCBI Taxonomy" id="754477"/>
    <lineage>
        <taxon>Bacteria</taxon>
        <taxon>Pseudomonadati</taxon>
        <taxon>Pseudomonadota</taxon>
        <taxon>Gammaproteobacteria</taxon>
        <taxon>Thiotrichales</taxon>
        <taxon>Piscirickettsiaceae</taxon>
        <taxon>Methylophaga</taxon>
    </lineage>
</organism>
<dbReference type="Proteomes" id="UP000009145">
    <property type="component" value="Chromosome"/>
</dbReference>
<feature type="signal peptide" evidence="1">
    <location>
        <begin position="1"/>
        <end position="24"/>
    </location>
</feature>
<keyword evidence="3" id="KW-1185">Reference proteome</keyword>
<gene>
    <name evidence="2" type="ordered locus">Q7C_1580</name>
</gene>
<dbReference type="EMBL" id="CP003380">
    <property type="protein sequence ID" value="AFJ02729.1"/>
    <property type="molecule type" value="Genomic_DNA"/>
</dbReference>
<dbReference type="STRING" id="754477.Q7C_1580"/>
<dbReference type="KEGG" id="mec:Q7C_1580"/>
<name>I1YII6_METFJ</name>
<reference evidence="2 3" key="1">
    <citation type="journal article" date="2012" name="J. Bacteriol.">
        <title>Complete genome sequences of Methylophaga sp. strain JAM1 and Methylophaga sp. strain JAM7.</title>
        <authorList>
            <person name="Villeneuve C."/>
            <person name="Martineau C."/>
            <person name="Mauffrey F."/>
            <person name="Villemur R."/>
        </authorList>
    </citation>
    <scope>NUCLEOTIDE SEQUENCE [LARGE SCALE GENOMIC DNA]</scope>
    <source>
        <strain evidence="2 3">JAM7</strain>
    </source>
</reference>
<evidence type="ECO:0000313" key="3">
    <source>
        <dbReference type="Proteomes" id="UP000009145"/>
    </source>
</evidence>
<proteinExistence type="predicted"/>
<dbReference type="AlphaFoldDB" id="I1YII6"/>
<dbReference type="HOGENOM" id="CLU_684778_0_0_6"/>
<sequence precursor="true">MFRWHRQLLLNLMAAVVGISSAHAQDIITTEYGNVFVIPFKQYLDPDKRPSCSTLPGVISYKAFQSQDNHNFTAEEYRQLAGDAPYMGLRGHNSWYDRDQRKMVSWDDLFPVYGDFSSGKWDDLPVLCGARDQPKPNPAAVSRAKKSVDDYPEFTDYVLHRAPGLVTHSHFYSAGKAWCQHAYVSVIAEYENDQVKSSLLAANPAAYLQNTIIPKIKQICPDFPNANPHSKQLLVLKFRPEEGRIADERINPDKLNFKIDDAGHLKLVRDTAYRNWLTYNDNPDAREAISNIVEAENKRVLARESDWLELYITAADIGLNLAYSHRDIHGDGKRVRRQIDYYEYALEQLQKASKPLEQAVTANQALSLTTFDEVDALLKAYFSDKSRGQSAMKRAESLSTKQ</sequence>